<dbReference type="AlphaFoldDB" id="A0AAV5VP65"/>
<feature type="chain" id="PRO_5043405906" evidence="1">
    <location>
        <begin position="17"/>
        <end position="86"/>
    </location>
</feature>
<evidence type="ECO:0000313" key="3">
    <source>
        <dbReference type="Proteomes" id="UP001432322"/>
    </source>
</evidence>
<feature type="signal peptide" evidence="1">
    <location>
        <begin position="1"/>
        <end position="16"/>
    </location>
</feature>
<dbReference type="Proteomes" id="UP001432322">
    <property type="component" value="Unassembled WGS sequence"/>
</dbReference>
<evidence type="ECO:0000256" key="1">
    <source>
        <dbReference type="SAM" id="SignalP"/>
    </source>
</evidence>
<keyword evidence="3" id="KW-1185">Reference proteome</keyword>
<name>A0AAV5VP65_9BILA</name>
<comment type="caution">
    <text evidence="2">The sequence shown here is derived from an EMBL/GenBank/DDBJ whole genome shotgun (WGS) entry which is preliminary data.</text>
</comment>
<reference evidence="2" key="1">
    <citation type="submission" date="2023-10" db="EMBL/GenBank/DDBJ databases">
        <title>Genome assembly of Pristionchus species.</title>
        <authorList>
            <person name="Yoshida K."/>
            <person name="Sommer R.J."/>
        </authorList>
    </citation>
    <scope>NUCLEOTIDE SEQUENCE</scope>
    <source>
        <strain evidence="2">RS5133</strain>
    </source>
</reference>
<proteinExistence type="predicted"/>
<dbReference type="EMBL" id="BTSY01000003">
    <property type="protein sequence ID" value="GMT20391.1"/>
    <property type="molecule type" value="Genomic_DNA"/>
</dbReference>
<protein>
    <submittedName>
        <fullName evidence="2">Uncharacterized protein</fullName>
    </submittedName>
</protein>
<accession>A0AAV5VP65</accession>
<evidence type="ECO:0000313" key="2">
    <source>
        <dbReference type="EMBL" id="GMT20391.1"/>
    </source>
</evidence>
<sequence>LVVLFAVLASLVLSQGEIAPDFINFEPHNLPYFYPTEEEFIVSRQRLRCTEEFNCEKECPKLTGLSREIVFSMMKVMCVKCCPRPL</sequence>
<organism evidence="2 3">
    <name type="scientific">Pristionchus fissidentatus</name>
    <dbReference type="NCBI Taxonomy" id="1538716"/>
    <lineage>
        <taxon>Eukaryota</taxon>
        <taxon>Metazoa</taxon>
        <taxon>Ecdysozoa</taxon>
        <taxon>Nematoda</taxon>
        <taxon>Chromadorea</taxon>
        <taxon>Rhabditida</taxon>
        <taxon>Rhabditina</taxon>
        <taxon>Diplogasteromorpha</taxon>
        <taxon>Diplogasteroidea</taxon>
        <taxon>Neodiplogasteridae</taxon>
        <taxon>Pristionchus</taxon>
    </lineage>
</organism>
<gene>
    <name evidence="2" type="ORF">PFISCL1PPCAC_11688</name>
</gene>
<keyword evidence="1" id="KW-0732">Signal</keyword>
<feature type="non-terminal residue" evidence="2">
    <location>
        <position position="1"/>
    </location>
</feature>